<reference evidence="2" key="1">
    <citation type="journal article" date="2013" name="BMC Genomics">
        <title>Unscrambling butterfly oogenesis.</title>
        <authorList>
            <person name="Carter J.M."/>
            <person name="Baker S.C."/>
            <person name="Pink R."/>
            <person name="Carter D.R."/>
            <person name="Collins A."/>
            <person name="Tomlin J."/>
            <person name="Gibbs M."/>
            <person name="Breuker C.J."/>
        </authorList>
    </citation>
    <scope>NUCLEOTIDE SEQUENCE</scope>
    <source>
        <tissue evidence="2">Ovary</tissue>
    </source>
</reference>
<evidence type="ECO:0000313" key="2">
    <source>
        <dbReference type="EMBL" id="JAA82086.1"/>
    </source>
</evidence>
<protein>
    <submittedName>
        <fullName evidence="2">Uncharacterized protein</fullName>
    </submittedName>
</protein>
<dbReference type="EMBL" id="GAIX01010474">
    <property type="protein sequence ID" value="JAA82086.1"/>
    <property type="molecule type" value="Transcribed_RNA"/>
</dbReference>
<organism evidence="2">
    <name type="scientific">Pararge aegeria</name>
    <name type="common">speckled wood butterfly</name>
    <dbReference type="NCBI Taxonomy" id="116150"/>
    <lineage>
        <taxon>Eukaryota</taxon>
        <taxon>Metazoa</taxon>
        <taxon>Ecdysozoa</taxon>
        <taxon>Arthropoda</taxon>
        <taxon>Hexapoda</taxon>
        <taxon>Insecta</taxon>
        <taxon>Pterygota</taxon>
        <taxon>Neoptera</taxon>
        <taxon>Endopterygota</taxon>
        <taxon>Lepidoptera</taxon>
        <taxon>Glossata</taxon>
        <taxon>Ditrysia</taxon>
        <taxon>Papilionoidea</taxon>
        <taxon>Nymphalidae</taxon>
        <taxon>Satyrinae</taxon>
        <taxon>Satyrini</taxon>
        <taxon>Parargina</taxon>
        <taxon>Pararge</taxon>
    </lineage>
</organism>
<reference evidence="2" key="2">
    <citation type="submission" date="2013-05" db="EMBL/GenBank/DDBJ databases">
        <authorList>
            <person name="Carter J.-M."/>
            <person name="Baker S.C."/>
            <person name="Pink R."/>
            <person name="Carter D.R.F."/>
            <person name="Collins A."/>
            <person name="Tomlin J."/>
            <person name="Gibbs M."/>
            <person name="Breuker C.J."/>
        </authorList>
    </citation>
    <scope>NUCLEOTIDE SEQUENCE</scope>
    <source>
        <tissue evidence="2">Ovary</tissue>
    </source>
</reference>
<evidence type="ECO:0000256" key="1">
    <source>
        <dbReference type="SAM" id="MobiDB-lite"/>
    </source>
</evidence>
<feature type="non-terminal residue" evidence="2">
    <location>
        <position position="117"/>
    </location>
</feature>
<sequence length="117" mass="13240">MFNENPKKTNLIHQAHRNTAPTPSSTSNIELNKKSKLKGPLCKQLMKRHIAIQVIRKMHAKQTQTPPSKCGTQSCQAKKKYATKSIQTDVNIPDKTGNKSNDAFERMKEIDLEIQVL</sequence>
<proteinExistence type="predicted"/>
<dbReference type="AlphaFoldDB" id="S4NTF8"/>
<feature type="region of interest" description="Disordered" evidence="1">
    <location>
        <begin position="1"/>
        <end position="34"/>
    </location>
</feature>
<feature type="compositionally biased region" description="Polar residues" evidence="1">
    <location>
        <begin position="17"/>
        <end position="30"/>
    </location>
</feature>
<accession>S4NTF8</accession>
<name>S4NTF8_9NEOP</name>